<sequence>MAVLQGHAMASNGRRLKNRQGKCQFALSPANLRPRIFAPDGHDIQLSTRVIRSFQFFRLRPLDVPAVVRHASCRKRRGKRKIRYNETRRSQGTQGPIPGYQTHGPSCNGFVALVVTEQSDGQQLGTPNIPTLAQSLLSVDRNAMENVELEHRKHPNIVEGTTRRMEVQMGDIENEYSSPRDNIDRESNDACADENSWEAENVVIRKRNKPPRALKSGKFTCSNLTFGSLNVAGRDANILIHNRNHKFKFLKETIDTNNLGLLGMREGHFDLESATQFNNVFGRWFKLFYSAHPESHAPQPE</sequence>
<dbReference type="Proteomes" id="UP001221757">
    <property type="component" value="Unassembled WGS sequence"/>
</dbReference>
<dbReference type="AlphaFoldDB" id="A0AAD7FNY4"/>
<protein>
    <submittedName>
        <fullName evidence="1">Uncharacterized protein</fullName>
    </submittedName>
</protein>
<comment type="caution">
    <text evidence="1">The sequence shown here is derived from an EMBL/GenBank/DDBJ whole genome shotgun (WGS) entry which is preliminary data.</text>
</comment>
<gene>
    <name evidence="1" type="ORF">B0H17DRAFT_1150383</name>
</gene>
<evidence type="ECO:0000313" key="2">
    <source>
        <dbReference type="Proteomes" id="UP001221757"/>
    </source>
</evidence>
<accession>A0AAD7FNY4</accession>
<reference evidence="1" key="1">
    <citation type="submission" date="2023-03" db="EMBL/GenBank/DDBJ databases">
        <title>Massive genome expansion in bonnet fungi (Mycena s.s.) driven by repeated elements and novel gene families across ecological guilds.</title>
        <authorList>
            <consortium name="Lawrence Berkeley National Laboratory"/>
            <person name="Harder C.B."/>
            <person name="Miyauchi S."/>
            <person name="Viragh M."/>
            <person name="Kuo A."/>
            <person name="Thoen E."/>
            <person name="Andreopoulos B."/>
            <person name="Lu D."/>
            <person name="Skrede I."/>
            <person name="Drula E."/>
            <person name="Henrissat B."/>
            <person name="Morin E."/>
            <person name="Kohler A."/>
            <person name="Barry K."/>
            <person name="LaButti K."/>
            <person name="Morin E."/>
            <person name="Salamov A."/>
            <person name="Lipzen A."/>
            <person name="Mereny Z."/>
            <person name="Hegedus B."/>
            <person name="Baldrian P."/>
            <person name="Stursova M."/>
            <person name="Weitz H."/>
            <person name="Taylor A."/>
            <person name="Grigoriev I.V."/>
            <person name="Nagy L.G."/>
            <person name="Martin F."/>
            <person name="Kauserud H."/>
        </authorList>
    </citation>
    <scope>NUCLEOTIDE SEQUENCE</scope>
    <source>
        <strain evidence="1">CBHHK067</strain>
    </source>
</reference>
<proteinExistence type="predicted"/>
<organism evidence="1 2">
    <name type="scientific">Mycena rosella</name>
    <name type="common">Pink bonnet</name>
    <name type="synonym">Agaricus rosellus</name>
    <dbReference type="NCBI Taxonomy" id="1033263"/>
    <lineage>
        <taxon>Eukaryota</taxon>
        <taxon>Fungi</taxon>
        <taxon>Dikarya</taxon>
        <taxon>Basidiomycota</taxon>
        <taxon>Agaricomycotina</taxon>
        <taxon>Agaricomycetes</taxon>
        <taxon>Agaricomycetidae</taxon>
        <taxon>Agaricales</taxon>
        <taxon>Marasmiineae</taxon>
        <taxon>Mycenaceae</taxon>
        <taxon>Mycena</taxon>
    </lineage>
</organism>
<dbReference type="EMBL" id="JARKIE010000525">
    <property type="protein sequence ID" value="KAJ7629919.1"/>
    <property type="molecule type" value="Genomic_DNA"/>
</dbReference>
<keyword evidence="2" id="KW-1185">Reference proteome</keyword>
<evidence type="ECO:0000313" key="1">
    <source>
        <dbReference type="EMBL" id="KAJ7629919.1"/>
    </source>
</evidence>
<name>A0AAD7FNY4_MYCRO</name>